<comment type="caution">
    <text evidence="3">The sequence shown here is derived from an EMBL/GenBank/DDBJ whole genome shotgun (WGS) entry which is preliminary data.</text>
</comment>
<reference evidence="3 4" key="1">
    <citation type="submission" date="2019-09" db="EMBL/GenBank/DDBJ databases">
        <title>NBRP : Genome information of microbial organism related human and environment.</title>
        <authorList>
            <person name="Hattori M."/>
            <person name="Oshima K."/>
            <person name="Inaba H."/>
            <person name="Suda W."/>
            <person name="Sakamoto M."/>
            <person name="Iino T."/>
            <person name="Kitahara M."/>
            <person name="Oshida Y."/>
            <person name="Iida T."/>
            <person name="Kudo T."/>
            <person name="Itoh T."/>
            <person name="Ohkuma M."/>
        </authorList>
    </citation>
    <scope>NUCLEOTIDE SEQUENCE [LARGE SCALE GENOMIC DNA]</scope>
    <source>
        <strain evidence="3 4">Mie-1</strain>
    </source>
</reference>
<comment type="similarity">
    <text evidence="1">Belongs to the UPF0145 family.</text>
</comment>
<evidence type="ECO:0000256" key="2">
    <source>
        <dbReference type="SAM" id="Phobius"/>
    </source>
</evidence>
<dbReference type="InterPro" id="IPR002765">
    <property type="entry name" value="UPF0145_YbjQ-like"/>
</dbReference>
<keyword evidence="4" id="KW-1185">Reference proteome</keyword>
<keyword evidence="2" id="KW-0472">Membrane</keyword>
<proteinExistence type="inferred from homology"/>
<feature type="transmembrane region" description="Helical" evidence="2">
    <location>
        <begin position="28"/>
        <end position="50"/>
    </location>
</feature>
<gene>
    <name evidence="3" type="ORF">JCM17845_11280</name>
</gene>
<keyword evidence="2" id="KW-1133">Transmembrane helix</keyword>
<accession>A0A5A7MYI6</accession>
<dbReference type="Pfam" id="PF01906">
    <property type="entry name" value="YbjQ_1"/>
    <property type="match status" value="1"/>
</dbReference>
<evidence type="ECO:0000313" key="3">
    <source>
        <dbReference type="EMBL" id="GER00505.1"/>
    </source>
</evidence>
<dbReference type="InterPro" id="IPR035439">
    <property type="entry name" value="UPF0145_dom_sf"/>
</dbReference>
<protein>
    <recommendedName>
        <fullName evidence="5">YbjQ family protein</fullName>
    </recommendedName>
</protein>
<evidence type="ECO:0000313" key="4">
    <source>
        <dbReference type="Proteomes" id="UP000325187"/>
    </source>
</evidence>
<evidence type="ECO:0008006" key="5">
    <source>
        <dbReference type="Google" id="ProtNLM"/>
    </source>
</evidence>
<dbReference type="Gene3D" id="3.30.110.70">
    <property type="entry name" value="Hypothetical protein apc22750. Chain B"/>
    <property type="match status" value="1"/>
</dbReference>
<sequence>MDGKFFQSGWWEFIQTTFMPWTLDKINLWSILQNWLFLTLLPAFIFWIIARVMSYRHAQSLAAREAMTPRPRLTTLKHPPEGYGNPVIVSANVVISHSKTRVFAILWRRMIGGNVPILERMVNRARREAILRLEEEITARHADLLVNLRFTSHNLGTSSGRSLGVEVVAYGTALQKIQ</sequence>
<dbReference type="Proteomes" id="UP000325187">
    <property type="component" value="Unassembled WGS sequence"/>
</dbReference>
<evidence type="ECO:0000256" key="1">
    <source>
        <dbReference type="ARBA" id="ARBA00010751"/>
    </source>
</evidence>
<name>A0A5A7MYI6_9PROT</name>
<dbReference type="EMBL" id="BKCM01000004">
    <property type="protein sequence ID" value="GER00505.1"/>
    <property type="molecule type" value="Genomic_DNA"/>
</dbReference>
<organism evidence="3 4">
    <name type="scientific">Iodidimonas gelatinilytica</name>
    <dbReference type="NCBI Taxonomy" id="1236966"/>
    <lineage>
        <taxon>Bacteria</taxon>
        <taxon>Pseudomonadati</taxon>
        <taxon>Pseudomonadota</taxon>
        <taxon>Alphaproteobacteria</taxon>
        <taxon>Iodidimonadales</taxon>
        <taxon>Iodidimonadaceae</taxon>
        <taxon>Iodidimonas</taxon>
    </lineage>
</organism>
<dbReference type="AlphaFoldDB" id="A0A5A7MYI6"/>
<dbReference type="SUPFAM" id="SSF117782">
    <property type="entry name" value="YbjQ-like"/>
    <property type="match status" value="1"/>
</dbReference>
<keyword evidence="2" id="KW-0812">Transmembrane</keyword>